<sequence>MRSEPRIEERAARPYAAIPIKAPMREWDRVNALVPEVFGWLARQGIAPAGPLFYRYWVIGDRDAPFEVEVGVPVAEAVEEDGRVIAGSIPAGRYATLTHHGHPDGLFGSITALRRWADDHGIAWDIRQEGDSEVWGGCFEFYPNDPAVEPDMDQWSIELAYRVRDSG</sequence>
<accession>A0A1H6CIA7</accession>
<proteinExistence type="predicted"/>
<dbReference type="Pfam" id="PF06445">
    <property type="entry name" value="GyrI-like"/>
    <property type="match status" value="1"/>
</dbReference>
<dbReference type="InterPro" id="IPR010499">
    <property type="entry name" value="AraC_E-bd"/>
</dbReference>
<evidence type="ECO:0000313" key="3">
    <source>
        <dbReference type="Proteomes" id="UP000236723"/>
    </source>
</evidence>
<dbReference type="Gene3D" id="3.20.80.10">
    <property type="entry name" value="Regulatory factor, effector binding domain"/>
    <property type="match status" value="1"/>
</dbReference>
<organism evidence="2 3">
    <name type="scientific">Thermomonospora echinospora</name>
    <dbReference type="NCBI Taxonomy" id="1992"/>
    <lineage>
        <taxon>Bacteria</taxon>
        <taxon>Bacillati</taxon>
        <taxon>Actinomycetota</taxon>
        <taxon>Actinomycetes</taxon>
        <taxon>Streptosporangiales</taxon>
        <taxon>Thermomonosporaceae</taxon>
        <taxon>Thermomonospora</taxon>
    </lineage>
</organism>
<reference evidence="3" key="1">
    <citation type="submission" date="2016-10" db="EMBL/GenBank/DDBJ databases">
        <authorList>
            <person name="Varghese N."/>
            <person name="Submissions S."/>
        </authorList>
    </citation>
    <scope>NUCLEOTIDE SEQUENCE [LARGE SCALE GENOMIC DNA]</scope>
    <source>
        <strain evidence="3">DSM 43163</strain>
    </source>
</reference>
<dbReference type="InterPro" id="IPR029442">
    <property type="entry name" value="GyrI-like"/>
</dbReference>
<dbReference type="AlphaFoldDB" id="A0A1H6CIA7"/>
<dbReference type="SMART" id="SM00871">
    <property type="entry name" value="AraC_E_bind"/>
    <property type="match status" value="1"/>
</dbReference>
<evidence type="ECO:0000313" key="2">
    <source>
        <dbReference type="EMBL" id="SEG72694.1"/>
    </source>
</evidence>
<gene>
    <name evidence="2" type="ORF">SAMN04489712_11027</name>
</gene>
<dbReference type="OrthoDB" id="64208at2"/>
<dbReference type="EMBL" id="FNVO01000010">
    <property type="protein sequence ID" value="SEG72694.1"/>
    <property type="molecule type" value="Genomic_DNA"/>
</dbReference>
<dbReference type="Proteomes" id="UP000236723">
    <property type="component" value="Unassembled WGS sequence"/>
</dbReference>
<keyword evidence="3" id="KW-1185">Reference proteome</keyword>
<name>A0A1H6CIA7_9ACTN</name>
<feature type="domain" description="AraC effector-binding" evidence="1">
    <location>
        <begin position="3"/>
        <end position="164"/>
    </location>
</feature>
<evidence type="ECO:0000259" key="1">
    <source>
        <dbReference type="SMART" id="SM00871"/>
    </source>
</evidence>
<protein>
    <submittedName>
        <fullName evidence="2">Effector-binding domain-containing protein</fullName>
    </submittedName>
</protein>
<dbReference type="RefSeq" id="WP_103939758.1">
    <property type="nucleotide sequence ID" value="NZ_FNVO01000010.1"/>
</dbReference>
<dbReference type="InterPro" id="IPR011256">
    <property type="entry name" value="Reg_factor_effector_dom_sf"/>
</dbReference>
<dbReference type="SUPFAM" id="SSF55136">
    <property type="entry name" value="Probable bacterial effector-binding domain"/>
    <property type="match status" value="1"/>
</dbReference>